<comment type="domain">
    <text evidence="2">A Gly-cisPro motif from one monomer fits into the active site of the other monomer to allow specific chiral rejection of L-amino acids.</text>
</comment>
<keyword evidence="2" id="KW-0963">Cytoplasm</keyword>
<reference evidence="3 4" key="1">
    <citation type="submission" date="2017-08" db="EMBL/GenBank/DDBJ databases">
        <authorList>
            <person name="de Groot N.N."/>
        </authorList>
    </citation>
    <scope>NUCLEOTIDE SEQUENCE [LARGE SCALE GENOMIC DNA]</scope>
    <source>
        <strain evidence="3 4">JC228</strain>
    </source>
</reference>
<dbReference type="GO" id="GO:0051500">
    <property type="term" value="F:D-tyrosyl-tRNA(Tyr) deacylase activity"/>
    <property type="evidence" value="ECO:0007669"/>
    <property type="project" value="TreeGrafter"/>
</dbReference>
<comment type="catalytic activity">
    <reaction evidence="2">
        <text>a D-aminoacyl-tRNA + H2O = a tRNA + a D-alpha-amino acid + H(+)</text>
        <dbReference type="Rhea" id="RHEA:13953"/>
        <dbReference type="Rhea" id="RHEA-COMP:10123"/>
        <dbReference type="Rhea" id="RHEA-COMP:10124"/>
        <dbReference type="ChEBI" id="CHEBI:15377"/>
        <dbReference type="ChEBI" id="CHEBI:15378"/>
        <dbReference type="ChEBI" id="CHEBI:59871"/>
        <dbReference type="ChEBI" id="CHEBI:78442"/>
        <dbReference type="ChEBI" id="CHEBI:79333"/>
        <dbReference type="EC" id="3.1.1.96"/>
    </reaction>
</comment>
<dbReference type="OrthoDB" id="9801395at2"/>
<dbReference type="Pfam" id="PF02580">
    <property type="entry name" value="Tyr_Deacylase"/>
    <property type="match status" value="1"/>
</dbReference>
<dbReference type="PANTHER" id="PTHR10472:SF5">
    <property type="entry name" value="D-AMINOACYL-TRNA DEACYLASE 1"/>
    <property type="match status" value="1"/>
</dbReference>
<dbReference type="NCBIfam" id="TIGR00256">
    <property type="entry name" value="D-aminoacyl-tRNA deacylase"/>
    <property type="match status" value="1"/>
</dbReference>
<dbReference type="GO" id="GO:0000049">
    <property type="term" value="F:tRNA binding"/>
    <property type="evidence" value="ECO:0007669"/>
    <property type="project" value="UniProtKB-UniRule"/>
</dbReference>
<comment type="similarity">
    <text evidence="1 2">Belongs to the DTD family.</text>
</comment>
<organism evidence="3 4">
    <name type="scientific">Bacillus oleivorans</name>
    <dbReference type="NCBI Taxonomy" id="1448271"/>
    <lineage>
        <taxon>Bacteria</taxon>
        <taxon>Bacillati</taxon>
        <taxon>Bacillota</taxon>
        <taxon>Bacilli</taxon>
        <taxon>Bacillales</taxon>
        <taxon>Bacillaceae</taxon>
        <taxon>Bacillus</taxon>
    </lineage>
</organism>
<dbReference type="GO" id="GO:0005737">
    <property type="term" value="C:cytoplasm"/>
    <property type="evidence" value="ECO:0007669"/>
    <property type="project" value="UniProtKB-SubCell"/>
</dbReference>
<dbReference type="CDD" id="cd00563">
    <property type="entry name" value="Dtyr_deacylase"/>
    <property type="match status" value="1"/>
</dbReference>
<evidence type="ECO:0000313" key="3">
    <source>
        <dbReference type="EMBL" id="SNX71666.1"/>
    </source>
</evidence>
<comment type="subcellular location">
    <subcellularLocation>
        <location evidence="2">Cytoplasm</location>
    </subcellularLocation>
</comment>
<dbReference type="GO" id="GO:0043908">
    <property type="term" value="F:Ser(Gly)-tRNA(Ala) hydrolase activity"/>
    <property type="evidence" value="ECO:0007669"/>
    <property type="project" value="UniProtKB-UniRule"/>
</dbReference>
<gene>
    <name evidence="2" type="primary">dtd</name>
    <name evidence="3" type="ORF">SAMN05877753_105333</name>
</gene>
<evidence type="ECO:0000256" key="2">
    <source>
        <dbReference type="HAMAP-Rule" id="MF_00518"/>
    </source>
</evidence>
<comment type="catalytic activity">
    <reaction evidence="2">
        <text>glycyl-tRNA(Ala) + H2O = tRNA(Ala) + glycine + H(+)</text>
        <dbReference type="Rhea" id="RHEA:53744"/>
        <dbReference type="Rhea" id="RHEA-COMP:9657"/>
        <dbReference type="Rhea" id="RHEA-COMP:13640"/>
        <dbReference type="ChEBI" id="CHEBI:15377"/>
        <dbReference type="ChEBI" id="CHEBI:15378"/>
        <dbReference type="ChEBI" id="CHEBI:57305"/>
        <dbReference type="ChEBI" id="CHEBI:78442"/>
        <dbReference type="ChEBI" id="CHEBI:78522"/>
    </reaction>
</comment>
<name>A0A285CX96_9BACI</name>
<keyword evidence="2" id="KW-0378">Hydrolase</keyword>
<dbReference type="PANTHER" id="PTHR10472">
    <property type="entry name" value="D-TYROSYL-TRNA TYR DEACYLASE"/>
    <property type="match status" value="1"/>
</dbReference>
<dbReference type="FunFam" id="3.50.80.10:FF:000001">
    <property type="entry name" value="D-aminoacyl-tRNA deacylase"/>
    <property type="match status" value="1"/>
</dbReference>
<proteinExistence type="inferred from homology"/>
<evidence type="ECO:0000256" key="1">
    <source>
        <dbReference type="ARBA" id="ARBA00009673"/>
    </source>
</evidence>
<dbReference type="GO" id="GO:0106026">
    <property type="term" value="F:Gly-tRNA(Ala) deacylase activity"/>
    <property type="evidence" value="ECO:0007669"/>
    <property type="project" value="UniProtKB-UniRule"/>
</dbReference>
<dbReference type="Gene3D" id="3.50.80.10">
    <property type="entry name" value="D-tyrosyl-tRNA(Tyr) deacylase"/>
    <property type="match status" value="1"/>
</dbReference>
<dbReference type="RefSeq" id="WP_097159125.1">
    <property type="nucleotide sequence ID" value="NZ_JBEPMQ010000019.1"/>
</dbReference>
<keyword evidence="2" id="KW-0820">tRNA-binding</keyword>
<dbReference type="GO" id="GO:0019478">
    <property type="term" value="P:D-amino acid catabolic process"/>
    <property type="evidence" value="ECO:0007669"/>
    <property type="project" value="UniProtKB-UniRule"/>
</dbReference>
<protein>
    <recommendedName>
        <fullName evidence="2">D-aminoacyl-tRNA deacylase</fullName>
        <shortName evidence="2">DTD</shortName>
        <ecNumber evidence="2">3.1.1.96</ecNumber>
    </recommendedName>
    <alternativeName>
        <fullName evidence="2">Gly-tRNA(Ala) deacylase</fullName>
        <ecNumber evidence="2">3.1.1.-</ecNumber>
    </alternativeName>
</protein>
<dbReference type="EMBL" id="OAOP01000005">
    <property type="protein sequence ID" value="SNX71666.1"/>
    <property type="molecule type" value="Genomic_DNA"/>
</dbReference>
<accession>A0A285CX96</accession>
<keyword evidence="4" id="KW-1185">Reference proteome</keyword>
<dbReference type="InterPro" id="IPR003732">
    <property type="entry name" value="Daa-tRNA_deacyls_DTD"/>
</dbReference>
<dbReference type="EC" id="3.1.1.96" evidence="2"/>
<dbReference type="HAMAP" id="MF_00518">
    <property type="entry name" value="Deacylase_Dtd"/>
    <property type="match status" value="1"/>
</dbReference>
<sequence length="146" mass="16354">MKVVLQRVKKGSVTVDGNVVGKITRGFVLFVGVTHDDAESDAKYLAEKIVHLRVFEDEQEKMNLSLQDVGGEILSVSQFTLYGDCRKGRRPNFMAAARPDYAENLYEYFNSCLRDLGVKVETGIFGEMMDVEIQNDGPVTLILESK</sequence>
<evidence type="ECO:0000313" key="4">
    <source>
        <dbReference type="Proteomes" id="UP000219546"/>
    </source>
</evidence>
<dbReference type="AlphaFoldDB" id="A0A285CX96"/>
<dbReference type="SUPFAM" id="SSF69500">
    <property type="entry name" value="DTD-like"/>
    <property type="match status" value="1"/>
</dbReference>
<dbReference type="EC" id="3.1.1.-" evidence="2"/>
<feature type="short sequence motif" description="Gly-cisPro motif, important for rejection of L-amino acids" evidence="2">
    <location>
        <begin position="137"/>
        <end position="138"/>
    </location>
</feature>
<comment type="function">
    <text evidence="2">An aminoacyl-tRNA editing enzyme that deacylates mischarged D-aminoacyl-tRNAs. Also deacylates mischarged glycyl-tRNA(Ala), protecting cells against glycine mischarging by AlaRS. Acts via tRNA-based rather than protein-based catalysis; rejects L-amino acids rather than detecting D-amino acids in the active site. By recycling D-aminoacyl-tRNA to D-amino acids and free tRNA molecules, this enzyme counteracts the toxicity associated with the formation of D-aminoacyl-tRNA entities in vivo and helps enforce protein L-homochirality.</text>
</comment>
<keyword evidence="2" id="KW-0694">RNA-binding</keyword>
<dbReference type="InterPro" id="IPR023509">
    <property type="entry name" value="DTD-like_sf"/>
</dbReference>
<comment type="subunit">
    <text evidence="2">Homodimer.</text>
</comment>
<dbReference type="Proteomes" id="UP000219546">
    <property type="component" value="Unassembled WGS sequence"/>
</dbReference>